<dbReference type="GO" id="GO:0004746">
    <property type="term" value="F:riboflavin synthase activity"/>
    <property type="evidence" value="ECO:0007669"/>
    <property type="project" value="UniProtKB-UniRule"/>
</dbReference>
<dbReference type="PIRSF" id="PIRSF000498">
    <property type="entry name" value="Riboflavin_syn_A"/>
    <property type="match status" value="1"/>
</dbReference>
<keyword evidence="9" id="KW-0677">Repeat</keyword>
<dbReference type="Pfam" id="PF00677">
    <property type="entry name" value="Lum_binding"/>
    <property type="match status" value="2"/>
</dbReference>
<dbReference type="NCBIfam" id="TIGR00187">
    <property type="entry name" value="ribE"/>
    <property type="match status" value="1"/>
</dbReference>
<evidence type="ECO:0000256" key="10">
    <source>
        <dbReference type="NCBIfam" id="TIGR00187"/>
    </source>
</evidence>
<evidence type="ECO:0000256" key="11">
    <source>
        <dbReference type="PROSITE-ProRule" id="PRU00524"/>
    </source>
</evidence>
<proteinExistence type="predicted"/>
<dbReference type="SUPFAM" id="SSF63380">
    <property type="entry name" value="Riboflavin synthase domain-like"/>
    <property type="match status" value="2"/>
</dbReference>
<keyword evidence="7" id="KW-0686">Riboflavin biosynthesis</keyword>
<name>A0A537J3C5_9BACT</name>
<evidence type="ECO:0000259" key="12">
    <source>
        <dbReference type="PROSITE" id="PS51177"/>
    </source>
</evidence>
<comment type="subunit">
    <text evidence="4">Homotrimer.</text>
</comment>
<dbReference type="InterPro" id="IPR017938">
    <property type="entry name" value="Riboflavin_synthase-like_b-brl"/>
</dbReference>
<dbReference type="PANTHER" id="PTHR21098:SF12">
    <property type="entry name" value="RIBOFLAVIN SYNTHASE"/>
    <property type="match status" value="1"/>
</dbReference>
<dbReference type="EC" id="2.5.1.9" evidence="5 10"/>
<evidence type="ECO:0000256" key="8">
    <source>
        <dbReference type="ARBA" id="ARBA00022679"/>
    </source>
</evidence>
<feature type="repeat" description="Lumazine-binding" evidence="11">
    <location>
        <begin position="97"/>
        <end position="193"/>
    </location>
</feature>
<comment type="caution">
    <text evidence="13">The sequence shown here is derived from an EMBL/GenBank/DDBJ whole genome shotgun (WGS) entry which is preliminary data.</text>
</comment>
<feature type="repeat" description="Lumazine-binding" evidence="11">
    <location>
        <begin position="1"/>
        <end position="96"/>
    </location>
</feature>
<evidence type="ECO:0000256" key="3">
    <source>
        <dbReference type="ARBA" id="ARBA00004887"/>
    </source>
</evidence>
<dbReference type="InterPro" id="IPR023366">
    <property type="entry name" value="ATP_synth_asu-like_sf"/>
</dbReference>
<dbReference type="AlphaFoldDB" id="A0A537J3C5"/>
<dbReference type="PROSITE" id="PS51177">
    <property type="entry name" value="LUMAZINE_BIND"/>
    <property type="match status" value="2"/>
</dbReference>
<evidence type="ECO:0000313" key="14">
    <source>
        <dbReference type="Proteomes" id="UP000318093"/>
    </source>
</evidence>
<feature type="domain" description="Lumazine-binding" evidence="12">
    <location>
        <begin position="97"/>
        <end position="193"/>
    </location>
</feature>
<dbReference type="InterPro" id="IPR001783">
    <property type="entry name" value="Lumazine-bd"/>
</dbReference>
<dbReference type="FunFam" id="2.40.30.20:FF:000004">
    <property type="entry name" value="Riboflavin synthase, alpha subunit"/>
    <property type="match status" value="1"/>
</dbReference>
<organism evidence="13 14">
    <name type="scientific">Candidatus Segetimicrobium genomatis</name>
    <dbReference type="NCBI Taxonomy" id="2569760"/>
    <lineage>
        <taxon>Bacteria</taxon>
        <taxon>Bacillati</taxon>
        <taxon>Candidatus Sysuimicrobiota</taxon>
        <taxon>Candidatus Sysuimicrobiia</taxon>
        <taxon>Candidatus Sysuimicrobiales</taxon>
        <taxon>Candidatus Segetimicrobiaceae</taxon>
        <taxon>Candidatus Segetimicrobium</taxon>
    </lineage>
</organism>
<feature type="domain" description="Lumazine-binding" evidence="12">
    <location>
        <begin position="1"/>
        <end position="96"/>
    </location>
</feature>
<dbReference type="GO" id="GO:0009231">
    <property type="term" value="P:riboflavin biosynthetic process"/>
    <property type="evidence" value="ECO:0007669"/>
    <property type="project" value="UniProtKB-KW"/>
</dbReference>
<evidence type="ECO:0000256" key="5">
    <source>
        <dbReference type="ARBA" id="ARBA00012827"/>
    </source>
</evidence>
<dbReference type="FunFam" id="2.40.30.20:FF:000003">
    <property type="entry name" value="Riboflavin synthase, alpha subunit"/>
    <property type="match status" value="1"/>
</dbReference>
<accession>A0A537J3C5</accession>
<dbReference type="EMBL" id="VBAN01000454">
    <property type="protein sequence ID" value="TMI78048.1"/>
    <property type="molecule type" value="Genomic_DNA"/>
</dbReference>
<dbReference type="NCBIfam" id="NF006767">
    <property type="entry name" value="PRK09289.1"/>
    <property type="match status" value="1"/>
</dbReference>
<evidence type="ECO:0000256" key="1">
    <source>
        <dbReference type="ARBA" id="ARBA00000968"/>
    </source>
</evidence>
<reference evidence="13 14" key="1">
    <citation type="journal article" date="2019" name="Nat. Microbiol.">
        <title>Mediterranean grassland soil C-N compound turnover is dependent on rainfall and depth, and is mediated by genomically divergent microorganisms.</title>
        <authorList>
            <person name="Diamond S."/>
            <person name="Andeer P.F."/>
            <person name="Li Z."/>
            <person name="Crits-Christoph A."/>
            <person name="Burstein D."/>
            <person name="Anantharaman K."/>
            <person name="Lane K.R."/>
            <person name="Thomas B.C."/>
            <person name="Pan C."/>
            <person name="Northen T.R."/>
            <person name="Banfield J.F."/>
        </authorList>
    </citation>
    <scope>NUCLEOTIDE SEQUENCE [LARGE SCALE GENOMIC DNA]</scope>
    <source>
        <strain evidence="13">NP_6</strain>
    </source>
</reference>
<evidence type="ECO:0000313" key="13">
    <source>
        <dbReference type="EMBL" id="TMI78048.1"/>
    </source>
</evidence>
<keyword evidence="8 13" id="KW-0808">Transferase</keyword>
<comment type="catalytic activity">
    <reaction evidence="1">
        <text>2 6,7-dimethyl-8-(1-D-ribityl)lumazine + H(+) = 5-amino-6-(D-ribitylamino)uracil + riboflavin</text>
        <dbReference type="Rhea" id="RHEA:20772"/>
        <dbReference type="ChEBI" id="CHEBI:15378"/>
        <dbReference type="ChEBI" id="CHEBI:15934"/>
        <dbReference type="ChEBI" id="CHEBI:57986"/>
        <dbReference type="ChEBI" id="CHEBI:58201"/>
        <dbReference type="EC" id="2.5.1.9"/>
    </reaction>
</comment>
<gene>
    <name evidence="13" type="ORF">E6H03_12760</name>
</gene>
<comment type="pathway">
    <text evidence="3">Cofactor biosynthesis; riboflavin biosynthesis; riboflavin from 2-hydroxy-3-oxobutyl phosphate and 5-amino-6-(D-ribitylamino)uracil: step 2/2.</text>
</comment>
<dbReference type="NCBIfam" id="NF009566">
    <property type="entry name" value="PRK13020.1"/>
    <property type="match status" value="1"/>
</dbReference>
<dbReference type="Proteomes" id="UP000318093">
    <property type="component" value="Unassembled WGS sequence"/>
</dbReference>
<protein>
    <recommendedName>
        <fullName evidence="6 10">Riboflavin synthase</fullName>
        <ecNumber evidence="5 10">2.5.1.9</ecNumber>
    </recommendedName>
</protein>
<sequence length="207" mass="21660">MFTGIVEATGVVRAVWPGDGSLRLSVEARCALEGVRVGDSIAVSGTCLTVTRIAGSLFEADLTGETVARTTLGRCEVGDVVNVERAVAVGDRLGGHVVQGHVDGVGRITGRERRGDDWWIEIEAPAPVARYIVDKGSVAVDGVSLTVAGTAGDRFTVCLIPHTCAVTTLGIVRPGAMVNLEADVLAKYVERLLAAYAPEAPPRRSNP</sequence>
<dbReference type="InterPro" id="IPR026017">
    <property type="entry name" value="Lumazine-bd_dom"/>
</dbReference>
<evidence type="ECO:0000256" key="7">
    <source>
        <dbReference type="ARBA" id="ARBA00022619"/>
    </source>
</evidence>
<evidence type="ECO:0000256" key="4">
    <source>
        <dbReference type="ARBA" id="ARBA00011233"/>
    </source>
</evidence>
<dbReference type="PANTHER" id="PTHR21098">
    <property type="entry name" value="RIBOFLAVIN SYNTHASE ALPHA CHAIN"/>
    <property type="match status" value="1"/>
</dbReference>
<evidence type="ECO:0000256" key="2">
    <source>
        <dbReference type="ARBA" id="ARBA00002803"/>
    </source>
</evidence>
<comment type="function">
    <text evidence="2">Catalyzes the dismutation of two molecules of 6,7-dimethyl-8-ribityllumazine, resulting in the formation of riboflavin and 5-amino-6-(D-ribitylamino)uracil.</text>
</comment>
<dbReference type="Gene3D" id="2.40.30.20">
    <property type="match status" value="2"/>
</dbReference>
<evidence type="ECO:0000256" key="9">
    <source>
        <dbReference type="ARBA" id="ARBA00022737"/>
    </source>
</evidence>
<evidence type="ECO:0000256" key="6">
    <source>
        <dbReference type="ARBA" id="ARBA00013950"/>
    </source>
</evidence>
<dbReference type="CDD" id="cd00402">
    <property type="entry name" value="Riboflavin_synthase_like"/>
    <property type="match status" value="1"/>
</dbReference>